<dbReference type="GO" id="GO:0004497">
    <property type="term" value="F:monooxygenase activity"/>
    <property type="evidence" value="ECO:0007669"/>
    <property type="project" value="UniProtKB-KW"/>
</dbReference>
<evidence type="ECO:0008006" key="13">
    <source>
        <dbReference type="Google" id="ProtNLM"/>
    </source>
</evidence>
<dbReference type="SUPFAM" id="SSF48264">
    <property type="entry name" value="Cytochrome P450"/>
    <property type="match status" value="1"/>
</dbReference>
<keyword evidence="3 8" id="KW-0349">Heme</keyword>
<dbReference type="PRINTS" id="PR00463">
    <property type="entry name" value="EP450I"/>
</dbReference>
<keyword evidence="12" id="KW-1185">Reference proteome</keyword>
<dbReference type="STRING" id="56646.A0A2L2SVR3"/>
<keyword evidence="6 8" id="KW-0408">Iron</keyword>
<evidence type="ECO:0000256" key="8">
    <source>
        <dbReference type="PIRSR" id="PIRSR602401-1"/>
    </source>
</evidence>
<evidence type="ECO:0000256" key="2">
    <source>
        <dbReference type="ARBA" id="ARBA00010617"/>
    </source>
</evidence>
<keyword evidence="4 8" id="KW-0479">Metal-binding</keyword>
<evidence type="ECO:0000256" key="9">
    <source>
        <dbReference type="RuleBase" id="RU000461"/>
    </source>
</evidence>
<evidence type="ECO:0000256" key="1">
    <source>
        <dbReference type="ARBA" id="ARBA00001971"/>
    </source>
</evidence>
<dbReference type="PRINTS" id="PR00385">
    <property type="entry name" value="P450"/>
</dbReference>
<evidence type="ECO:0000256" key="3">
    <source>
        <dbReference type="ARBA" id="ARBA00022617"/>
    </source>
</evidence>
<dbReference type="Proteomes" id="UP000245910">
    <property type="component" value="Chromosome IIII"/>
</dbReference>
<keyword evidence="7 9" id="KW-0503">Monooxygenase</keyword>
<dbReference type="PROSITE" id="PS00086">
    <property type="entry name" value="CYTOCHROME_P450"/>
    <property type="match status" value="1"/>
</dbReference>
<dbReference type="PANTHER" id="PTHR24305">
    <property type="entry name" value="CYTOCHROME P450"/>
    <property type="match status" value="1"/>
</dbReference>
<dbReference type="Gene3D" id="1.10.630.10">
    <property type="entry name" value="Cytochrome P450"/>
    <property type="match status" value="1"/>
</dbReference>
<evidence type="ECO:0000256" key="4">
    <source>
        <dbReference type="ARBA" id="ARBA00022723"/>
    </source>
</evidence>
<dbReference type="InterPro" id="IPR017972">
    <property type="entry name" value="Cyt_P450_CS"/>
</dbReference>
<dbReference type="AlphaFoldDB" id="A0A2L2SVR3"/>
<dbReference type="GO" id="GO:0005506">
    <property type="term" value="F:iron ion binding"/>
    <property type="evidence" value="ECO:0007669"/>
    <property type="project" value="InterPro"/>
</dbReference>
<evidence type="ECO:0000256" key="7">
    <source>
        <dbReference type="ARBA" id="ARBA00023033"/>
    </source>
</evidence>
<dbReference type="GO" id="GO:0020037">
    <property type="term" value="F:heme binding"/>
    <property type="evidence" value="ECO:0007669"/>
    <property type="project" value="InterPro"/>
</dbReference>
<dbReference type="InterPro" id="IPR002401">
    <property type="entry name" value="Cyt_P450_E_grp-I"/>
</dbReference>
<evidence type="ECO:0000256" key="6">
    <source>
        <dbReference type="ARBA" id="ARBA00023004"/>
    </source>
</evidence>
<feature type="binding site" description="axial binding residue" evidence="8">
    <location>
        <position position="423"/>
    </location>
    <ligand>
        <name>heme</name>
        <dbReference type="ChEBI" id="CHEBI:30413"/>
    </ligand>
    <ligandPart>
        <name>Fe</name>
        <dbReference type="ChEBI" id="CHEBI:18248"/>
    </ligandPart>
</feature>
<evidence type="ECO:0000256" key="5">
    <source>
        <dbReference type="ARBA" id="ARBA00023002"/>
    </source>
</evidence>
<dbReference type="InterPro" id="IPR001128">
    <property type="entry name" value="Cyt_P450"/>
</dbReference>
<evidence type="ECO:0000256" key="10">
    <source>
        <dbReference type="SAM" id="Phobius"/>
    </source>
</evidence>
<evidence type="ECO:0000313" key="11">
    <source>
        <dbReference type="EMBL" id="CEI39845.1"/>
    </source>
</evidence>
<name>A0A2L2SVR3_9HYPO</name>
<keyword evidence="10" id="KW-0472">Membrane</keyword>
<dbReference type="EMBL" id="LN649232">
    <property type="protein sequence ID" value="CEI39845.1"/>
    <property type="molecule type" value="Genomic_DNA"/>
</dbReference>
<dbReference type="KEGG" id="fvn:FVRRES_12536"/>
<sequence>MALLSLLEDGAIIRPLALLPVFALVSVIGYLLFEAVYNLFFNPLRKFPGPKLWAISNIPYTRLFLSGQGHFKMLQLHQQYGPIVRIGPKDLSINHPDGMKDLRGHRKGGTGENSKDPVVAQFNHDNIIGGNRQDHQRFRRAVAHGFSHQSMVDQEPIILGYVDKFINGLREVCENGTKPVDIAEWYNFATFDIIGDLAFGEPFGCLDNKELHPWVTLIFAGIKDIAYQGCLARMPWLRKAITALTPKKSCSKWAEHMDTTREASGNEMTFEELASNAQVLTIAGSETTATLLTATTYFLASNPETLKKLCDEVRSSFKSESEIDMISAQRLTYMLAALNEGLRMFPPVINGIQRKIRDEGDVIIDQFIPGGASMDVWQWAVYHNPDHFALPDEYHPERWLDDPRFANDAKRALTPFSVGPRDCVGKNLAYAEMRVMLARVLWNFDISLDPNTIGWEHRTKSYFIWERDPLDVILTPRSIPDRL</sequence>
<comment type="similarity">
    <text evidence="2 9">Belongs to the cytochrome P450 family.</text>
</comment>
<dbReference type="Pfam" id="PF00067">
    <property type="entry name" value="p450"/>
    <property type="match status" value="2"/>
</dbReference>
<dbReference type="InterPro" id="IPR036396">
    <property type="entry name" value="Cyt_P450_sf"/>
</dbReference>
<proteinExistence type="inferred from homology"/>
<dbReference type="InterPro" id="IPR050121">
    <property type="entry name" value="Cytochrome_P450_monoxygenase"/>
</dbReference>
<accession>A0A2L2SVR3</accession>
<keyword evidence="5 9" id="KW-0560">Oxidoreductase</keyword>
<organism evidence="11 12">
    <name type="scientific">Fusarium venenatum</name>
    <dbReference type="NCBI Taxonomy" id="56646"/>
    <lineage>
        <taxon>Eukaryota</taxon>
        <taxon>Fungi</taxon>
        <taxon>Dikarya</taxon>
        <taxon>Ascomycota</taxon>
        <taxon>Pezizomycotina</taxon>
        <taxon>Sordariomycetes</taxon>
        <taxon>Hypocreomycetidae</taxon>
        <taxon>Hypocreales</taxon>
        <taxon>Nectriaceae</taxon>
        <taxon>Fusarium</taxon>
    </lineage>
</organism>
<dbReference type="PANTHER" id="PTHR24305:SF230">
    <property type="entry name" value="P450, PUTATIVE (EUROFUNG)-RELATED"/>
    <property type="match status" value="1"/>
</dbReference>
<comment type="cofactor">
    <cofactor evidence="1 8">
        <name>heme</name>
        <dbReference type="ChEBI" id="CHEBI:30413"/>
    </cofactor>
</comment>
<evidence type="ECO:0000313" key="12">
    <source>
        <dbReference type="Proteomes" id="UP000245910"/>
    </source>
</evidence>
<feature type="transmembrane region" description="Helical" evidence="10">
    <location>
        <begin position="12"/>
        <end position="33"/>
    </location>
</feature>
<dbReference type="CDD" id="cd11058">
    <property type="entry name" value="CYP60B-like"/>
    <property type="match status" value="1"/>
</dbReference>
<keyword evidence="10" id="KW-0812">Transmembrane</keyword>
<protein>
    <recommendedName>
        <fullName evidence="13">Isotrichodermin C-15 hydroxylase</fullName>
    </recommendedName>
</protein>
<dbReference type="GeneID" id="37264167"/>
<reference evidence="12" key="1">
    <citation type="submission" date="2014-10" db="EMBL/GenBank/DDBJ databases">
        <authorList>
            <person name="King R."/>
        </authorList>
    </citation>
    <scope>NUCLEOTIDE SEQUENCE [LARGE SCALE GENOMIC DNA]</scope>
    <source>
        <strain evidence="12">A3/5</strain>
    </source>
</reference>
<dbReference type="RefSeq" id="XP_025582235.1">
    <property type="nucleotide sequence ID" value="XM_025727805.2"/>
</dbReference>
<dbReference type="GO" id="GO:0016705">
    <property type="term" value="F:oxidoreductase activity, acting on paired donors, with incorporation or reduction of molecular oxygen"/>
    <property type="evidence" value="ECO:0007669"/>
    <property type="project" value="InterPro"/>
</dbReference>
<keyword evidence="10" id="KW-1133">Transmembrane helix</keyword>